<evidence type="ECO:0000256" key="2">
    <source>
        <dbReference type="SAM" id="Phobius"/>
    </source>
</evidence>
<feature type="chain" id="PRO_5017585149" evidence="3">
    <location>
        <begin position="27"/>
        <end position="257"/>
    </location>
</feature>
<dbReference type="EMBL" id="DOZN01000008">
    <property type="protein sequence ID" value="HCC42010.1"/>
    <property type="molecule type" value="Genomic_DNA"/>
</dbReference>
<feature type="signal peptide" evidence="3">
    <location>
        <begin position="1"/>
        <end position="26"/>
    </location>
</feature>
<evidence type="ECO:0000313" key="4">
    <source>
        <dbReference type="EMBL" id="HCC42010.1"/>
    </source>
</evidence>
<feature type="region of interest" description="Disordered" evidence="1">
    <location>
        <begin position="209"/>
        <end position="228"/>
    </location>
</feature>
<dbReference type="AlphaFoldDB" id="A0A3D0ZP04"/>
<keyword evidence="2" id="KW-0812">Transmembrane</keyword>
<accession>A0A3D0ZP04</accession>
<name>A0A3D0ZP04_UNCKA</name>
<keyword evidence="2" id="KW-0472">Membrane</keyword>
<proteinExistence type="predicted"/>
<organism evidence="4 5">
    <name type="scientific">candidate division WWE3 bacterium</name>
    <dbReference type="NCBI Taxonomy" id="2053526"/>
    <lineage>
        <taxon>Bacteria</taxon>
        <taxon>Katanobacteria</taxon>
    </lineage>
</organism>
<keyword evidence="3" id="KW-0732">Signal</keyword>
<evidence type="ECO:0000313" key="5">
    <source>
        <dbReference type="Proteomes" id="UP000263336"/>
    </source>
</evidence>
<keyword evidence="2" id="KW-1133">Transmembrane helix</keyword>
<dbReference type="Proteomes" id="UP000263336">
    <property type="component" value="Unassembled WGS sequence"/>
</dbReference>
<reference evidence="4 5" key="1">
    <citation type="journal article" date="2018" name="Nat. Biotechnol.">
        <title>A standardized bacterial taxonomy based on genome phylogeny substantially revises the tree of life.</title>
        <authorList>
            <person name="Parks D.H."/>
            <person name="Chuvochina M."/>
            <person name="Waite D.W."/>
            <person name="Rinke C."/>
            <person name="Skarshewski A."/>
            <person name="Chaumeil P.A."/>
            <person name="Hugenholtz P."/>
        </authorList>
    </citation>
    <scope>NUCLEOTIDE SEQUENCE [LARGE SCALE GENOMIC DNA]</scope>
    <source>
        <strain evidence="4">UBA11701</strain>
    </source>
</reference>
<sequence length="257" mass="27317">MRTFVRLFVALCLFAVLGAAALSANAQEGETKVIEVKESSLRDRGCDGSVWEFIINQVDPPESAPASITVTWKNGVTEVVNKYKTSGGAIHYQTSSNLDSTIENAVTNIYTEWTGQFVLSHGPCGSEDTPTPTTVVTTSVPTTETPTETATVTKTPTETLTPTEPVTPTETETVTITPSETPTGTITETPPTWTPTGTPEETITGTPVVTVTDIPPADPTPTEPSLGGEVPERANINIWPYILVFVAGAVIVLKKIL</sequence>
<evidence type="ECO:0000256" key="3">
    <source>
        <dbReference type="SAM" id="SignalP"/>
    </source>
</evidence>
<feature type="region of interest" description="Disordered" evidence="1">
    <location>
        <begin position="125"/>
        <end position="204"/>
    </location>
</feature>
<feature type="compositionally biased region" description="Low complexity" evidence="1">
    <location>
        <begin position="127"/>
        <end position="204"/>
    </location>
</feature>
<comment type="caution">
    <text evidence="4">The sequence shown here is derived from an EMBL/GenBank/DDBJ whole genome shotgun (WGS) entry which is preliminary data.</text>
</comment>
<feature type="transmembrane region" description="Helical" evidence="2">
    <location>
        <begin position="238"/>
        <end position="256"/>
    </location>
</feature>
<evidence type="ECO:0000256" key="1">
    <source>
        <dbReference type="SAM" id="MobiDB-lite"/>
    </source>
</evidence>
<protein>
    <submittedName>
        <fullName evidence="4">Uncharacterized protein</fullName>
    </submittedName>
</protein>
<gene>
    <name evidence="4" type="ORF">DEP93_00895</name>
</gene>